<evidence type="ECO:0000256" key="3">
    <source>
        <dbReference type="SAM" id="MobiDB-lite"/>
    </source>
</evidence>
<dbReference type="PANTHER" id="PTHR11081">
    <property type="entry name" value="FLAP ENDONUCLEASE FAMILY MEMBER"/>
    <property type="match status" value="1"/>
</dbReference>
<feature type="compositionally biased region" description="Basic and acidic residues" evidence="3">
    <location>
        <begin position="844"/>
        <end position="854"/>
    </location>
</feature>
<keyword evidence="1" id="KW-0540">Nuclease</keyword>
<feature type="compositionally biased region" description="Acidic residues" evidence="3">
    <location>
        <begin position="559"/>
        <end position="573"/>
    </location>
</feature>
<sequence>MGIPGLWAELAPAAQTTTLPSYCLTTFVENRTELRALRLGIDASLWLFHAHQSSGGANPYLRLLFYRLAKLLSLPVLPLFVFDGPSRPTWKRGKQVKGRQRAIEQPFTQLIEAFGYQWHRAPGEAEAELAFLNEAGFVDAVLTDDSDALLFGSQTLIRNWGKNLSGTKALGRTTSTSSDVFDESGPSNLGTGAASATSRLQLSGSDRDHLITLYKASDLSDVSRLGLDRDGLILIGLMSGGDYDTTGLLQCGVKIALALARGGFGATLIQAFKASYTDQASTSETCESFETFLMTWLEEVREELRTNQRGYLPSRRPKLASTIEQSFLSTPESRRILAYYVYPLTSQSKDKDIVDLIRSKTKEPDLTRLARLSQIYFNWSKEAILSKFRTILGPGVVARRLRQEVLEVTDGDGKGPWAALVESPASKAVRQHALGLDKGTASASITTQSTGSSAATQKKQRPLHESPNATRITDFFAKAAIDKSARMPTPSARPDNRSAPSHATSVAILAMKMQRRHAALVPFLDYRVLVAMEEFAQLAEAGIDATLDADLAARRAQNDDSDSEVFADAEEEPATTLRSGTVSKRPDPASPLLMWIPEPFLELSASGAAPLKAYLKEVEKKADAVRAKEARKTVATNAKGRQNQTTLTSFVKPVAKPSLACQQIKTVHKAVPSATKSSLTRPTTESVPVPPRTPRQLRVPSGMQRGLRRTESVPVPVVTAGAASASFAAPALAPRRGFERYTSLPNVDPAILPSSDVAADEDWDSSIEFLGAFVSDRTACAGERHSRPTTPSCNTDDQQENRPSKSPRKHRTAEPRSLFNENGTELRSGQCALAEPSYGDDDEALRGGSEREAQKTGVSSFGADLAKMAQRQAAKPRISSITISDGSSDEGL</sequence>
<accession>R9P7U7</accession>
<feature type="region of interest" description="Disordered" evidence="3">
    <location>
        <begin position="440"/>
        <end position="469"/>
    </location>
</feature>
<dbReference type="InterPro" id="IPR036279">
    <property type="entry name" value="5-3_exonuclease_C_sf"/>
</dbReference>
<dbReference type="RefSeq" id="XP_012191018.1">
    <property type="nucleotide sequence ID" value="XM_012335628.1"/>
</dbReference>
<feature type="region of interest" description="Disordered" evidence="3">
    <location>
        <begin position="557"/>
        <end position="587"/>
    </location>
</feature>
<dbReference type="GO" id="GO:0006281">
    <property type="term" value="P:DNA repair"/>
    <property type="evidence" value="ECO:0007669"/>
    <property type="project" value="UniProtKB-ARBA"/>
</dbReference>
<evidence type="ECO:0000313" key="7">
    <source>
        <dbReference type="Proteomes" id="UP000014071"/>
    </source>
</evidence>
<name>R9P7U7_PSEHS</name>
<protein>
    <recommendedName>
        <fullName evidence="8">XPG-I domain-containing protein</fullName>
    </recommendedName>
</protein>
<evidence type="ECO:0000256" key="1">
    <source>
        <dbReference type="ARBA" id="ARBA00022722"/>
    </source>
</evidence>
<feature type="domain" description="XPG-I" evidence="4">
    <location>
        <begin position="112"/>
        <end position="191"/>
    </location>
</feature>
<dbReference type="SMART" id="SM00484">
    <property type="entry name" value="XPGI"/>
    <property type="match status" value="1"/>
</dbReference>
<dbReference type="InterPro" id="IPR006084">
    <property type="entry name" value="XPG/Rad2"/>
</dbReference>
<keyword evidence="7" id="KW-1185">Reference proteome</keyword>
<dbReference type="STRING" id="1305764.R9P7U7"/>
<dbReference type="Gene3D" id="3.40.50.1010">
    <property type="entry name" value="5'-nuclease"/>
    <property type="match status" value="2"/>
</dbReference>
<dbReference type="OrthoDB" id="2959108at2759"/>
<dbReference type="PANTHER" id="PTHR11081:SF75">
    <property type="entry name" value="ENDONUCLEASE, PUTATIVE (AFU_ORTHOLOGUE AFUA_3G13260)-RELATED"/>
    <property type="match status" value="1"/>
</dbReference>
<dbReference type="AlphaFoldDB" id="R9P7U7"/>
<dbReference type="SMART" id="SM00485">
    <property type="entry name" value="XPGN"/>
    <property type="match status" value="1"/>
</dbReference>
<feature type="region of interest" description="Disordered" evidence="3">
    <location>
        <begin position="781"/>
        <end position="892"/>
    </location>
</feature>
<gene>
    <name evidence="6" type="ORF">PHSY_005017</name>
</gene>
<evidence type="ECO:0000259" key="5">
    <source>
        <dbReference type="SMART" id="SM00485"/>
    </source>
</evidence>
<feature type="region of interest" description="Disordered" evidence="3">
    <location>
        <begin position="672"/>
        <end position="708"/>
    </location>
</feature>
<feature type="compositionally biased region" description="Low complexity" evidence="3">
    <location>
        <begin position="440"/>
        <end position="457"/>
    </location>
</feature>
<dbReference type="PRINTS" id="PR00853">
    <property type="entry name" value="XPGRADSUPER"/>
</dbReference>
<dbReference type="Pfam" id="PF00752">
    <property type="entry name" value="XPG_N"/>
    <property type="match status" value="1"/>
</dbReference>
<dbReference type="Proteomes" id="UP000014071">
    <property type="component" value="Unassembled WGS sequence"/>
</dbReference>
<organism evidence="6 7">
    <name type="scientific">Pseudozyma hubeiensis (strain SY62)</name>
    <name type="common">Yeast</name>
    <dbReference type="NCBI Taxonomy" id="1305764"/>
    <lineage>
        <taxon>Eukaryota</taxon>
        <taxon>Fungi</taxon>
        <taxon>Dikarya</taxon>
        <taxon>Basidiomycota</taxon>
        <taxon>Ustilaginomycotina</taxon>
        <taxon>Ustilaginomycetes</taxon>
        <taxon>Ustilaginales</taxon>
        <taxon>Ustilaginaceae</taxon>
        <taxon>Pseudozyma</taxon>
    </lineage>
</organism>
<dbReference type="InterPro" id="IPR006086">
    <property type="entry name" value="XPG-I_dom"/>
</dbReference>
<feature type="compositionally biased region" description="Polar residues" evidence="3">
    <location>
        <begin position="674"/>
        <end position="686"/>
    </location>
</feature>
<dbReference type="GO" id="GO:0017108">
    <property type="term" value="F:5'-flap endonuclease activity"/>
    <property type="evidence" value="ECO:0007669"/>
    <property type="project" value="TreeGrafter"/>
</dbReference>
<dbReference type="InterPro" id="IPR029060">
    <property type="entry name" value="PIN-like_dom_sf"/>
</dbReference>
<feature type="region of interest" description="Disordered" evidence="3">
    <location>
        <begin position="174"/>
        <end position="193"/>
    </location>
</feature>
<evidence type="ECO:0000256" key="2">
    <source>
        <dbReference type="ARBA" id="ARBA00022801"/>
    </source>
</evidence>
<dbReference type="GeneID" id="24110297"/>
<dbReference type="HOGENOM" id="CLU_007575_2_1_1"/>
<dbReference type="InterPro" id="IPR006085">
    <property type="entry name" value="XPG_DNA_repair_N"/>
</dbReference>
<dbReference type="Pfam" id="PF00867">
    <property type="entry name" value="XPG_I"/>
    <property type="match status" value="1"/>
</dbReference>
<proteinExistence type="predicted"/>
<dbReference type="SUPFAM" id="SSF88723">
    <property type="entry name" value="PIN domain-like"/>
    <property type="match status" value="1"/>
</dbReference>
<reference evidence="7" key="1">
    <citation type="journal article" date="2013" name="Genome Announc.">
        <title>Draft genome sequence of the basidiomycetous yeast-like fungus Pseudozyma hubeiensis SY62, which produces an abundant amount of the biosurfactant mannosylerythritol lipids.</title>
        <authorList>
            <person name="Konishi M."/>
            <person name="Hatada Y."/>
            <person name="Horiuchi J."/>
        </authorList>
    </citation>
    <scope>NUCLEOTIDE SEQUENCE [LARGE SCALE GENOMIC DNA]</scope>
    <source>
        <strain evidence="7">SY62</strain>
    </source>
</reference>
<dbReference type="eggNOG" id="KOG2519">
    <property type="taxonomic scope" value="Eukaryota"/>
</dbReference>
<keyword evidence="2" id="KW-0378">Hydrolase</keyword>
<evidence type="ECO:0000313" key="6">
    <source>
        <dbReference type="EMBL" id="GAC97431.1"/>
    </source>
</evidence>
<dbReference type="EMBL" id="DF238810">
    <property type="protein sequence ID" value="GAC97431.1"/>
    <property type="molecule type" value="Genomic_DNA"/>
</dbReference>
<evidence type="ECO:0000259" key="4">
    <source>
        <dbReference type="SMART" id="SM00484"/>
    </source>
</evidence>
<dbReference type="CDD" id="cd09870">
    <property type="entry name" value="PIN_YEN1"/>
    <property type="match status" value="1"/>
</dbReference>
<evidence type="ECO:0008006" key="8">
    <source>
        <dbReference type="Google" id="ProtNLM"/>
    </source>
</evidence>
<feature type="domain" description="XPG N-terminal" evidence="5">
    <location>
        <begin position="1"/>
        <end position="105"/>
    </location>
</feature>
<dbReference type="SUPFAM" id="SSF47807">
    <property type="entry name" value="5' to 3' exonuclease, C-terminal subdomain"/>
    <property type="match status" value="1"/>
</dbReference>